<reference evidence="3" key="1">
    <citation type="journal article" date="2015" name="Proc. Natl. Acad. Sci. U.S.A.">
        <title>Bacterial clade with the ribosomal RNA operon on a small plasmid rather than the chromosome.</title>
        <authorList>
            <person name="Anda M."/>
            <person name="Ohtsubo Y."/>
            <person name="Okubo T."/>
            <person name="Sugawara M."/>
            <person name="Nagata Y."/>
            <person name="Tsuda M."/>
            <person name="Minamisawa K."/>
            <person name="Mitsui H."/>
        </authorList>
    </citation>
    <scope>NUCLEOTIDE SEQUENCE</scope>
    <source>
        <strain evidence="3">DSM 15513</strain>
    </source>
</reference>
<dbReference type="InterPro" id="IPR036196">
    <property type="entry name" value="Ptyr_pPase_sf"/>
</dbReference>
<sequence>MLPFPLGYDMRGELAMSDFAAERVTSVLFMCGLNSIRSPMGAAIASRVLPRGTYIASAGVRAGERDPFVDVVLEENGLNLGGHQPHLFEDLEDGYFDLVITMAPEAHHLALDTMGATYSDVEFWPMPDPSITSGTRQQILDAYRDLYRRIEKRLIERFS</sequence>
<accession>A0A0P0Z9S4</accession>
<dbReference type="Pfam" id="PF01451">
    <property type="entry name" value="LMWPc"/>
    <property type="match status" value="1"/>
</dbReference>
<dbReference type="Gene3D" id="3.40.50.2300">
    <property type="match status" value="1"/>
</dbReference>
<evidence type="ECO:0000256" key="1">
    <source>
        <dbReference type="ARBA" id="ARBA00022849"/>
    </source>
</evidence>
<protein>
    <submittedName>
        <fullName evidence="3">Protein tyrosine phosphatase</fullName>
    </submittedName>
</protein>
<dbReference type="SUPFAM" id="SSF52788">
    <property type="entry name" value="Phosphotyrosine protein phosphatases I"/>
    <property type="match status" value="1"/>
</dbReference>
<evidence type="ECO:0000259" key="2">
    <source>
        <dbReference type="SMART" id="SM00226"/>
    </source>
</evidence>
<keyword evidence="1" id="KW-0059">Arsenical resistance</keyword>
<dbReference type="PANTHER" id="PTHR43428:SF1">
    <property type="entry name" value="ARSENATE REDUCTASE"/>
    <property type="match status" value="1"/>
</dbReference>
<proteinExistence type="predicted"/>
<evidence type="ECO:0000313" key="3">
    <source>
        <dbReference type="EMBL" id="BAT31140.1"/>
    </source>
</evidence>
<dbReference type="PANTHER" id="PTHR43428">
    <property type="entry name" value="ARSENATE REDUCTASE"/>
    <property type="match status" value="1"/>
</dbReference>
<dbReference type="GO" id="GO:0046685">
    <property type="term" value="P:response to arsenic-containing substance"/>
    <property type="evidence" value="ECO:0007669"/>
    <property type="project" value="UniProtKB-KW"/>
</dbReference>
<dbReference type="AlphaFoldDB" id="A0A0P0Z9S4"/>
<dbReference type="EMBL" id="LC066397">
    <property type="protein sequence ID" value="BAT31140.1"/>
    <property type="molecule type" value="Genomic_DNA"/>
</dbReference>
<dbReference type="SMART" id="SM00226">
    <property type="entry name" value="LMWPc"/>
    <property type="match status" value="1"/>
</dbReference>
<dbReference type="InterPro" id="IPR023485">
    <property type="entry name" value="Ptyr_pPase"/>
</dbReference>
<name>A0A0P0Z9S4_9HYPH</name>
<organism evidence="3">
    <name type="scientific">Fulvimarina pelagi</name>
    <dbReference type="NCBI Taxonomy" id="217511"/>
    <lineage>
        <taxon>Bacteria</taxon>
        <taxon>Pseudomonadati</taxon>
        <taxon>Pseudomonadota</taxon>
        <taxon>Alphaproteobacteria</taxon>
        <taxon>Hyphomicrobiales</taxon>
        <taxon>Aurantimonadaceae</taxon>
        <taxon>Fulvimarina</taxon>
    </lineage>
</organism>
<feature type="domain" description="Phosphotyrosine protein phosphatase I" evidence="2">
    <location>
        <begin position="25"/>
        <end position="157"/>
    </location>
</feature>